<evidence type="ECO:0000259" key="1">
    <source>
        <dbReference type="Pfam" id="PF01902"/>
    </source>
</evidence>
<dbReference type="SUPFAM" id="SSF52402">
    <property type="entry name" value="Adenine nucleotide alpha hydrolases-like"/>
    <property type="match status" value="1"/>
</dbReference>
<feature type="domain" description="Diphthamide synthase" evidence="1">
    <location>
        <begin position="1"/>
        <end position="213"/>
    </location>
</feature>
<evidence type="ECO:0000313" key="2">
    <source>
        <dbReference type="EMBL" id="QBE98219.1"/>
    </source>
</evidence>
<reference evidence="2 3" key="1">
    <citation type="submission" date="2019-01" db="EMBL/GenBank/DDBJ databases">
        <title>PMF-metabolizing Aryl O-demethylase.</title>
        <authorList>
            <person name="Kim M."/>
        </authorList>
    </citation>
    <scope>NUCLEOTIDE SEQUENCE [LARGE SCALE GENOMIC DNA]</scope>
    <source>
        <strain evidence="2 3">PMF1</strain>
    </source>
</reference>
<dbReference type="Pfam" id="PF01902">
    <property type="entry name" value="Diphthami_syn_2"/>
    <property type="match status" value="1"/>
</dbReference>
<dbReference type="NCBIfam" id="TIGR00290">
    <property type="entry name" value="MJ0570_dom"/>
    <property type="match status" value="1"/>
</dbReference>
<dbReference type="Gene3D" id="3.40.50.620">
    <property type="entry name" value="HUPs"/>
    <property type="match status" value="1"/>
</dbReference>
<dbReference type="GO" id="GO:0017178">
    <property type="term" value="F:diphthine-ammonia ligase activity"/>
    <property type="evidence" value="ECO:0007669"/>
    <property type="project" value="TreeGrafter"/>
</dbReference>
<accession>A0A4P6M0Y0</accession>
<name>A0A4P6M0Y0_9FIRM</name>
<proteinExistence type="predicted"/>
<evidence type="ECO:0000313" key="3">
    <source>
        <dbReference type="Proteomes" id="UP000289794"/>
    </source>
</evidence>
<dbReference type="InterPro" id="IPR014729">
    <property type="entry name" value="Rossmann-like_a/b/a_fold"/>
</dbReference>
<dbReference type="InterPro" id="IPR030662">
    <property type="entry name" value="DPH6/MJ0570"/>
</dbReference>
<dbReference type="RefSeq" id="WP_130181720.1">
    <property type="nucleotide sequence ID" value="NZ_CP035945.1"/>
</dbReference>
<dbReference type="PANTHER" id="PTHR12196:SF2">
    <property type="entry name" value="DIPHTHINE--AMMONIA LIGASE"/>
    <property type="match status" value="1"/>
</dbReference>
<protein>
    <recommendedName>
        <fullName evidence="1">Diphthamide synthase domain-containing protein</fullName>
    </recommendedName>
</protein>
<dbReference type="Proteomes" id="UP000289794">
    <property type="component" value="Chromosome"/>
</dbReference>
<dbReference type="EMBL" id="CP035945">
    <property type="protein sequence ID" value="QBE98219.1"/>
    <property type="molecule type" value="Genomic_DNA"/>
</dbReference>
<dbReference type="AlphaFoldDB" id="A0A4P6M0Y0"/>
<gene>
    <name evidence="2" type="ORF">PMF13cell1_03785</name>
</gene>
<dbReference type="CDD" id="cd01994">
    <property type="entry name" value="AANH_PF0828-like"/>
    <property type="match status" value="1"/>
</dbReference>
<organism evidence="2 3">
    <name type="scientific">Blautia producta</name>
    <dbReference type="NCBI Taxonomy" id="33035"/>
    <lineage>
        <taxon>Bacteria</taxon>
        <taxon>Bacillati</taxon>
        <taxon>Bacillota</taxon>
        <taxon>Clostridia</taxon>
        <taxon>Lachnospirales</taxon>
        <taxon>Lachnospiraceae</taxon>
        <taxon>Blautia</taxon>
    </lineage>
</organism>
<dbReference type="KEGG" id="bpro:PMF13cell1_03785"/>
<dbReference type="GO" id="GO:0017183">
    <property type="term" value="P:protein histidyl modification to diphthamide"/>
    <property type="evidence" value="ECO:0007669"/>
    <property type="project" value="TreeGrafter"/>
</dbReference>
<sequence length="214" mass="24001">MKFVMSYSCGKDSTLALHRLIKAGHEPAGLLVMVNRDINRSWFHGADDMLLEKFSKSLEIPLLLCPSKGEDYHLEFEKGLLRAMELGAQMAGFGDIDIENNRRWCQERCDAAGLKAEFPLWQQGRKKIVGEIITEGYRCIIKSINNRLLPRDILGKPLDSETVAVMAARGIDICGENGEYHTIAVDGPIFKHKLEIQIGEILDFGDRSVIDIKG</sequence>
<dbReference type="InterPro" id="IPR002761">
    <property type="entry name" value="Diphthami_syn_dom"/>
</dbReference>
<dbReference type="PANTHER" id="PTHR12196">
    <property type="entry name" value="DOMAIN OF UNKNOWN FUNCTION 71 DUF71 -CONTAINING PROTEIN"/>
    <property type="match status" value="1"/>
</dbReference>
<dbReference type="Gene3D" id="3.90.1490.10">
    <property type="entry name" value="putative n-type atp pyrophosphatase, domain 2"/>
    <property type="match status" value="1"/>
</dbReference>